<evidence type="ECO:0000256" key="1">
    <source>
        <dbReference type="SAM" id="Coils"/>
    </source>
</evidence>
<evidence type="ECO:0000313" key="2">
    <source>
        <dbReference type="EMBL" id="ORY17049.1"/>
    </source>
</evidence>
<keyword evidence="1" id="KW-0175">Coiled coil</keyword>
<evidence type="ECO:0000313" key="3">
    <source>
        <dbReference type="Proteomes" id="UP000193144"/>
    </source>
</evidence>
<dbReference type="AlphaFoldDB" id="A0A1Y2A3H1"/>
<dbReference type="Proteomes" id="UP000193144">
    <property type="component" value="Unassembled WGS sequence"/>
</dbReference>
<accession>A0A1Y2A3H1</accession>
<comment type="caution">
    <text evidence="2">The sequence shown here is derived from an EMBL/GenBank/DDBJ whole genome shotgun (WGS) entry which is preliminary data.</text>
</comment>
<gene>
    <name evidence="2" type="ORF">BCR34DRAFT_597141</name>
</gene>
<dbReference type="EMBL" id="MCFA01000014">
    <property type="protein sequence ID" value="ORY17049.1"/>
    <property type="molecule type" value="Genomic_DNA"/>
</dbReference>
<keyword evidence="3" id="KW-1185">Reference proteome</keyword>
<proteinExistence type="predicted"/>
<reference evidence="2 3" key="1">
    <citation type="submission" date="2016-07" db="EMBL/GenBank/DDBJ databases">
        <title>Pervasive Adenine N6-methylation of Active Genes in Fungi.</title>
        <authorList>
            <consortium name="DOE Joint Genome Institute"/>
            <person name="Mondo S.J."/>
            <person name="Dannebaum R.O."/>
            <person name="Kuo R.C."/>
            <person name="Labutti K."/>
            <person name="Haridas S."/>
            <person name="Kuo A."/>
            <person name="Salamov A."/>
            <person name="Ahrendt S.R."/>
            <person name="Lipzen A."/>
            <person name="Sullivan W."/>
            <person name="Andreopoulos W.B."/>
            <person name="Clum A."/>
            <person name="Lindquist E."/>
            <person name="Daum C."/>
            <person name="Ramamoorthy G.K."/>
            <person name="Gryganskyi A."/>
            <person name="Culley D."/>
            <person name="Magnuson J.K."/>
            <person name="James T.Y."/>
            <person name="O'Malley M.A."/>
            <person name="Stajich J.E."/>
            <person name="Spatafora J.W."/>
            <person name="Visel A."/>
            <person name="Grigoriev I.V."/>
        </authorList>
    </citation>
    <scope>NUCLEOTIDE SEQUENCE [LARGE SCALE GENOMIC DNA]</scope>
    <source>
        <strain evidence="2 3">CBS 115471</strain>
    </source>
</reference>
<sequence>MPRNCNPNQQPPWSKYWTQDTGQNPIGFQYVQASRHHWITDSVVKGRNLAAEESSKRTVRQIKAEQPEMGERKTYGLIQSLFYYFCHRRDAARAGFVEQLKDAYKRALNEITSLKSVINHLRETIRQLNEELKKITRENARYKSDLTQYQVSSFRELRQSSWVLLEDQFISRELDHAHKEIDSWARKYGAGDFEKFRSCNSEAVMKMLMNVTFVDGELSLEGHINIWLKTGGSPRKLLSAVLTNAIYTEFLGSPFLAVNALDDDQRNTAQAEDWRLKHMRSILSPPRAGDKLEVIDLHPDRMRTGCLELYLSQYCGESVASILQFYGCLTDKAAFSGPAKSELVATWRKAARILVQIQAHRSRIQWESPEMLGRPFDDTNMKPHRSQSGVDPTSARDVRQVSLVMSPFLFIKGDESGDEPEAIRPLLPAVVIVYDPSEVSDS</sequence>
<feature type="coiled-coil region" evidence="1">
    <location>
        <begin position="97"/>
        <end position="145"/>
    </location>
</feature>
<protein>
    <submittedName>
        <fullName evidence="2">Uncharacterized protein</fullName>
    </submittedName>
</protein>
<organism evidence="2 3">
    <name type="scientific">Clohesyomyces aquaticus</name>
    <dbReference type="NCBI Taxonomy" id="1231657"/>
    <lineage>
        <taxon>Eukaryota</taxon>
        <taxon>Fungi</taxon>
        <taxon>Dikarya</taxon>
        <taxon>Ascomycota</taxon>
        <taxon>Pezizomycotina</taxon>
        <taxon>Dothideomycetes</taxon>
        <taxon>Pleosporomycetidae</taxon>
        <taxon>Pleosporales</taxon>
        <taxon>Lindgomycetaceae</taxon>
        <taxon>Clohesyomyces</taxon>
    </lineage>
</organism>
<name>A0A1Y2A3H1_9PLEO</name>